<evidence type="ECO:0000256" key="3">
    <source>
        <dbReference type="ARBA" id="ARBA00022989"/>
    </source>
</evidence>
<gene>
    <name evidence="8" type="ORF">KMZ68_00420</name>
</gene>
<keyword evidence="1" id="KW-1003">Cell membrane</keyword>
<evidence type="ECO:0000256" key="5">
    <source>
        <dbReference type="SAM" id="MobiDB-lite"/>
    </source>
</evidence>
<feature type="transmembrane region" description="Helical" evidence="6">
    <location>
        <begin position="45"/>
        <end position="69"/>
    </location>
</feature>
<dbReference type="Proteomes" id="UP000680805">
    <property type="component" value="Chromosome"/>
</dbReference>
<evidence type="ECO:0000313" key="8">
    <source>
        <dbReference type="EMBL" id="QWG18408.1"/>
    </source>
</evidence>
<keyword evidence="2 6" id="KW-0812">Transmembrane</keyword>
<evidence type="ECO:0000313" key="9">
    <source>
        <dbReference type="Proteomes" id="UP000680805"/>
    </source>
</evidence>
<evidence type="ECO:0000256" key="2">
    <source>
        <dbReference type="ARBA" id="ARBA00022692"/>
    </source>
</evidence>
<keyword evidence="3 6" id="KW-1133">Transmembrane helix</keyword>
<proteinExistence type="predicted"/>
<accession>A0A975NNF4</accession>
<organism evidence="8 9">
    <name type="scientific">Bradyrhizobium sediminis</name>
    <dbReference type="NCBI Taxonomy" id="2840469"/>
    <lineage>
        <taxon>Bacteria</taxon>
        <taxon>Pseudomonadati</taxon>
        <taxon>Pseudomonadota</taxon>
        <taxon>Alphaproteobacteria</taxon>
        <taxon>Hyphomicrobiales</taxon>
        <taxon>Nitrobacteraceae</taxon>
        <taxon>Bradyrhizobium</taxon>
    </lineage>
</organism>
<dbReference type="GO" id="GO:0005886">
    <property type="term" value="C:plasma membrane"/>
    <property type="evidence" value="ECO:0007669"/>
    <property type="project" value="InterPro"/>
</dbReference>
<evidence type="ECO:0000256" key="4">
    <source>
        <dbReference type="ARBA" id="ARBA00023136"/>
    </source>
</evidence>
<protein>
    <submittedName>
        <fullName evidence="8">LapA family protein</fullName>
    </submittedName>
</protein>
<feature type="domain" description="Lipopolysaccharide assembly protein A" evidence="7">
    <location>
        <begin position="42"/>
        <end position="92"/>
    </location>
</feature>
<sequence length="130" mass="14068">MRKFLTALVVIPLGLFFVIFAVANRHLVTVSFDPFNSTYPAVGVTLPLFVVIIAVAILGVVAGGSATWFRQRHWRRAARQHEAEARAARTQLADLRASPAAWRGDPQRLPALTQGSGYGSGGRDKQGATL</sequence>
<keyword evidence="4 6" id="KW-0472">Membrane</keyword>
<evidence type="ECO:0000256" key="6">
    <source>
        <dbReference type="SAM" id="Phobius"/>
    </source>
</evidence>
<evidence type="ECO:0000256" key="1">
    <source>
        <dbReference type="ARBA" id="ARBA00022475"/>
    </source>
</evidence>
<dbReference type="RefSeq" id="WP_215613993.1">
    <property type="nucleotide sequence ID" value="NZ_CP076135.1"/>
</dbReference>
<reference evidence="8" key="1">
    <citation type="submission" date="2021-06" db="EMBL/GenBank/DDBJ databases">
        <title>Bradyrhizobium sp. S2-11-2 Genome sequencing.</title>
        <authorList>
            <person name="Jin L."/>
        </authorList>
    </citation>
    <scope>NUCLEOTIDE SEQUENCE</scope>
    <source>
        <strain evidence="8">S2-11-2</strain>
    </source>
</reference>
<dbReference type="Pfam" id="PF06305">
    <property type="entry name" value="LapA_dom"/>
    <property type="match status" value="1"/>
</dbReference>
<feature type="region of interest" description="Disordered" evidence="5">
    <location>
        <begin position="98"/>
        <end position="130"/>
    </location>
</feature>
<dbReference type="InterPro" id="IPR010445">
    <property type="entry name" value="LapA_dom"/>
</dbReference>
<name>A0A975NNF4_9BRAD</name>
<dbReference type="EMBL" id="CP076135">
    <property type="protein sequence ID" value="QWG18408.1"/>
    <property type="molecule type" value="Genomic_DNA"/>
</dbReference>
<dbReference type="KEGG" id="bsei:KMZ68_00420"/>
<evidence type="ECO:0000259" key="7">
    <source>
        <dbReference type="Pfam" id="PF06305"/>
    </source>
</evidence>
<dbReference type="AlphaFoldDB" id="A0A975NNF4"/>